<keyword evidence="4" id="KW-1185">Reference proteome</keyword>
<dbReference type="GO" id="GO:0000175">
    <property type="term" value="F:3'-5'-RNA exonuclease activity"/>
    <property type="evidence" value="ECO:0007669"/>
    <property type="project" value="TreeGrafter"/>
</dbReference>
<dbReference type="GO" id="GO:0006402">
    <property type="term" value="P:mRNA catabolic process"/>
    <property type="evidence" value="ECO:0007669"/>
    <property type="project" value="TreeGrafter"/>
</dbReference>
<feature type="region of interest" description="Disordered" evidence="1">
    <location>
        <begin position="762"/>
        <end position="793"/>
    </location>
</feature>
<dbReference type="GO" id="GO:0000932">
    <property type="term" value="C:P-body"/>
    <property type="evidence" value="ECO:0007669"/>
    <property type="project" value="TreeGrafter"/>
</dbReference>
<reference evidence="3 4" key="1">
    <citation type="journal article" date="2020" name="Phytopathology">
        <title>Genome Sequence Resources of Colletotrichum truncatum, C. plurivorum, C. musicola, and C. sojae: Four Species Pathogenic to Soybean (Glycine max).</title>
        <authorList>
            <person name="Rogerio F."/>
            <person name="Boufleur T.R."/>
            <person name="Ciampi-Guillardi M."/>
            <person name="Sukno S.A."/>
            <person name="Thon M.R."/>
            <person name="Massola Junior N.S."/>
            <person name="Baroncelli R."/>
        </authorList>
    </citation>
    <scope>NUCLEOTIDE SEQUENCE [LARGE SCALE GENOMIC DNA]</scope>
    <source>
        <strain evidence="3 4">LFN0009</strain>
    </source>
</reference>
<protein>
    <submittedName>
        <fullName evidence="3">Mitochondrial protein cyt-4</fullName>
    </submittedName>
</protein>
<sequence>MLKSAGRPYVCWRCLTTGTSVPSAAGGSRHALSAQVSARSYTNFQKNFPGGRGGRGGDGEYRRRGQNLGLSREELAALREKSNIRERLRSWESENHIPARRLFEDLPAQEVPLSNHLTRPDMLPGATDAMFNADDPEGTRSAKNRALFDGDELMDLRGATSALVAGDLIETRYGAGRTPILGICLGRHYGQQYFYTSTGEVVAETSLRTLFTVPNFVKPSKFRRLLDIIPEEPVRNPRNVLVHRTNPGALEDVAELQVEINKFYASAAEFYQDQPHLDWAINQIAHANRVTFWSLEQIAHRLLPHRYKDPQGKFPPHILYAVHTALQRDDWGFRPVSMRFHRRNYIYEVRPSSDIEVIRKVETQVRELVEASAKRDEPPTSEALLRRNSLGIFILRSRAVIEKHRKRRPWTPHGMIGPSDEPVAPEDIPAWPEEDKVYIRFMELWACHRIVTKASQLETLGATILRLTDKYNDADWLAHWAGFSFLQEIGWIPPYDIPARYQYRLPNTVVERGRPMVMPGMASWVSMDVKNAERPDIAEGHRRDWGDATVFCVDAESTDDVDDGFSIEQAEKPGEYWIHVHIADPAAFIDPHSRFARHLEMAPSSLYLAGFPQKMLPESLEKRFSLDPDRPVLTFSAKVNEQGVMLDHKVEPGVVHRVIHVPKSEVAAILPGLVGGPKSDSPSFAPFSVGKEPPPPPEPTKQITRAGGLLAKDRDDLLLLNRLCKALKHRRQAKGQLPPFQARFASPEVSLAHVVPVVPLTGDPEANLRESADDPEGSEKEGSTESGMAWRGDPYIRFAPTSQTEADRLVERLMHTCGEVAAAFCAERGIAVPYTYQPEALRNAAELRDFRRKHIDPLASQNRPVPVELLHSLFALVGTSELTVRPMPFYSVGLDAYAKASSPLRRFGDMLVHWQIHAALAEERRLGASLVGKDLSSESFMPWTRDALAPKLPMLQNLQRQVRDVDNRDGPVQWMAQALLRAWRFKEAPLPEKFTFVVDGLYPFGLRGRLSSFYDLPAAVDSIRLGEICKVADVHVDDLFEVEIADVNVVTGRISLQPLRRMKKTAVAAAAAAASPAGKVASARG</sequence>
<dbReference type="SUPFAM" id="SSF50249">
    <property type="entry name" value="Nucleic acid-binding proteins"/>
    <property type="match status" value="1"/>
</dbReference>
<dbReference type="PANTHER" id="PTHR23355:SF65">
    <property type="entry name" value="EXORIBONUCLEASE CYT-4, PUTATIVE (AFU_ORTHOLOGUE AFUA_7G01550)-RELATED"/>
    <property type="match status" value="1"/>
</dbReference>
<dbReference type="EMBL" id="WIGN01000051">
    <property type="protein sequence ID" value="KAF6813617.1"/>
    <property type="molecule type" value="Genomic_DNA"/>
</dbReference>
<dbReference type="Proteomes" id="UP000652219">
    <property type="component" value="Unassembled WGS sequence"/>
</dbReference>
<feature type="domain" description="RNB" evidence="2">
    <location>
        <begin position="542"/>
        <end position="922"/>
    </location>
</feature>
<dbReference type="InterPro" id="IPR001900">
    <property type="entry name" value="RNase_II/R"/>
</dbReference>
<comment type="caution">
    <text evidence="3">The sequence shown here is derived from an EMBL/GenBank/DDBJ whole genome shotgun (WGS) entry which is preliminary data.</text>
</comment>
<dbReference type="InterPro" id="IPR056624">
    <property type="entry name" value="WH_CYT4"/>
</dbReference>
<dbReference type="PANTHER" id="PTHR23355">
    <property type="entry name" value="RIBONUCLEASE"/>
    <property type="match status" value="1"/>
</dbReference>
<dbReference type="GO" id="GO:0003723">
    <property type="term" value="F:RNA binding"/>
    <property type="evidence" value="ECO:0007669"/>
    <property type="project" value="InterPro"/>
</dbReference>
<dbReference type="Pfam" id="PF23214">
    <property type="entry name" value="SH3_CYT4"/>
    <property type="match status" value="1"/>
</dbReference>
<dbReference type="InterPro" id="IPR057912">
    <property type="entry name" value="OB_CYT4_C"/>
</dbReference>
<evidence type="ECO:0000313" key="3">
    <source>
        <dbReference type="EMBL" id="KAF6813617.1"/>
    </source>
</evidence>
<evidence type="ECO:0000313" key="4">
    <source>
        <dbReference type="Proteomes" id="UP000652219"/>
    </source>
</evidence>
<evidence type="ECO:0000259" key="2">
    <source>
        <dbReference type="SMART" id="SM00955"/>
    </source>
</evidence>
<dbReference type="Pfam" id="PF25522">
    <property type="entry name" value="OB_cyt-4"/>
    <property type="match status" value="1"/>
</dbReference>
<dbReference type="InterPro" id="IPR056625">
    <property type="entry name" value="SH3_CYT4"/>
</dbReference>
<feature type="compositionally biased region" description="Basic and acidic residues" evidence="1">
    <location>
        <begin position="766"/>
        <end position="783"/>
    </location>
</feature>
<proteinExistence type="predicted"/>
<name>A0A8H6MYE3_9PEZI</name>
<organism evidence="3 4">
    <name type="scientific">Colletotrichum sojae</name>
    <dbReference type="NCBI Taxonomy" id="2175907"/>
    <lineage>
        <taxon>Eukaryota</taxon>
        <taxon>Fungi</taxon>
        <taxon>Dikarya</taxon>
        <taxon>Ascomycota</taxon>
        <taxon>Pezizomycotina</taxon>
        <taxon>Sordariomycetes</taxon>
        <taxon>Hypocreomycetidae</taxon>
        <taxon>Glomerellales</taxon>
        <taxon>Glomerellaceae</taxon>
        <taxon>Colletotrichum</taxon>
        <taxon>Colletotrichum orchidearum species complex</taxon>
    </lineage>
</organism>
<dbReference type="Pfam" id="PF23216">
    <property type="entry name" value="WHD_CYT4"/>
    <property type="match status" value="1"/>
</dbReference>
<feature type="region of interest" description="Disordered" evidence="1">
    <location>
        <begin position="43"/>
        <end position="66"/>
    </location>
</feature>
<feature type="region of interest" description="Disordered" evidence="1">
    <location>
        <begin position="681"/>
        <end position="702"/>
    </location>
</feature>
<dbReference type="InterPro" id="IPR012340">
    <property type="entry name" value="NA-bd_OB-fold"/>
</dbReference>
<accession>A0A8H6MYE3</accession>
<dbReference type="Pfam" id="PF00773">
    <property type="entry name" value="RNB"/>
    <property type="match status" value="1"/>
</dbReference>
<dbReference type="AlphaFoldDB" id="A0A8H6MYE3"/>
<gene>
    <name evidence="3" type="ORF">CSOJ01_04501</name>
</gene>
<evidence type="ECO:0000256" key="1">
    <source>
        <dbReference type="SAM" id="MobiDB-lite"/>
    </source>
</evidence>
<dbReference type="SMART" id="SM00955">
    <property type="entry name" value="RNB"/>
    <property type="match status" value="1"/>
</dbReference>
<dbReference type="InterPro" id="IPR050180">
    <property type="entry name" value="RNR_Ribonuclease"/>
</dbReference>